<comment type="caution">
    <text evidence="1">The sequence shown here is derived from an EMBL/GenBank/DDBJ whole genome shotgun (WGS) entry which is preliminary data.</text>
</comment>
<sequence>MSETHSEKRNLKVPLNLCNKKSKKRSFKNDGKFNEDCIPDGIFPIGMIFCLGKAPIMIPYQYISKTFQEVLKTYHPTLRE</sequence>
<name>A0A8X6TVH4_NEPPI</name>
<reference evidence="1" key="1">
    <citation type="submission" date="2020-08" db="EMBL/GenBank/DDBJ databases">
        <title>Multicomponent nature underlies the extraordinary mechanical properties of spider dragline silk.</title>
        <authorList>
            <person name="Kono N."/>
            <person name="Nakamura H."/>
            <person name="Mori M."/>
            <person name="Yoshida Y."/>
            <person name="Ohtoshi R."/>
            <person name="Malay A.D."/>
            <person name="Moran D.A.P."/>
            <person name="Tomita M."/>
            <person name="Numata K."/>
            <person name="Arakawa K."/>
        </authorList>
    </citation>
    <scope>NUCLEOTIDE SEQUENCE</scope>
</reference>
<dbReference type="Proteomes" id="UP000887013">
    <property type="component" value="Unassembled WGS sequence"/>
</dbReference>
<evidence type="ECO:0000313" key="2">
    <source>
        <dbReference type="Proteomes" id="UP000887013"/>
    </source>
</evidence>
<organism evidence="1 2">
    <name type="scientific">Nephila pilipes</name>
    <name type="common">Giant wood spider</name>
    <name type="synonym">Nephila maculata</name>
    <dbReference type="NCBI Taxonomy" id="299642"/>
    <lineage>
        <taxon>Eukaryota</taxon>
        <taxon>Metazoa</taxon>
        <taxon>Ecdysozoa</taxon>
        <taxon>Arthropoda</taxon>
        <taxon>Chelicerata</taxon>
        <taxon>Arachnida</taxon>
        <taxon>Araneae</taxon>
        <taxon>Araneomorphae</taxon>
        <taxon>Entelegynae</taxon>
        <taxon>Araneoidea</taxon>
        <taxon>Nephilidae</taxon>
        <taxon>Nephila</taxon>
    </lineage>
</organism>
<dbReference type="EMBL" id="BMAW01066305">
    <property type="protein sequence ID" value="GFT54442.1"/>
    <property type="molecule type" value="Genomic_DNA"/>
</dbReference>
<gene>
    <name evidence="1" type="ORF">NPIL_533931</name>
</gene>
<proteinExistence type="predicted"/>
<accession>A0A8X6TVH4</accession>
<keyword evidence="2" id="KW-1185">Reference proteome</keyword>
<dbReference type="OrthoDB" id="10438143at2759"/>
<protein>
    <submittedName>
        <fullName evidence="1">Uncharacterized protein</fullName>
    </submittedName>
</protein>
<evidence type="ECO:0000313" key="1">
    <source>
        <dbReference type="EMBL" id="GFT54442.1"/>
    </source>
</evidence>
<dbReference type="AlphaFoldDB" id="A0A8X6TVH4"/>